<dbReference type="EMBL" id="CP012605">
    <property type="protein sequence ID" value="ANH74345.1"/>
    <property type="molecule type" value="Genomic_DNA"/>
</dbReference>
<dbReference type="InterPro" id="IPR014845">
    <property type="entry name" value="GYD/TTHA1554"/>
</dbReference>
<dbReference type="Proteomes" id="UP000078572">
    <property type="component" value="Chromosome 1"/>
</dbReference>
<reference evidence="2" key="2">
    <citation type="submission" date="2016-06" db="EMBL/GenBank/DDBJ databases">
        <authorList>
            <person name="Kjaerup R.B."/>
            <person name="Dalgaard T.S."/>
            <person name="Juul-Madsen H.R."/>
        </authorList>
    </citation>
    <scope>NUCLEOTIDE SEQUENCE [LARGE SCALE GENOMIC DNA]</scope>
    <source>
        <strain evidence="2">ATCC 49129</strain>
    </source>
</reference>
<keyword evidence="5" id="KW-1185">Reference proteome</keyword>
<dbReference type="EMBL" id="JABBZM010000011">
    <property type="protein sequence ID" value="NMV38837.1"/>
    <property type="molecule type" value="Genomic_DNA"/>
</dbReference>
<evidence type="ECO:0000313" key="5">
    <source>
        <dbReference type="Proteomes" id="UP000078572"/>
    </source>
</evidence>
<dbReference type="Proteomes" id="UP000077927">
    <property type="component" value="Chromosome 1"/>
</dbReference>
<accession>A0A191ZSE0</accession>
<evidence type="ECO:0000313" key="3">
    <source>
        <dbReference type="EMBL" id="NMV38837.1"/>
    </source>
</evidence>
<dbReference type="Pfam" id="PF08734">
    <property type="entry name" value="GYD"/>
    <property type="match status" value="1"/>
</dbReference>
<dbReference type="GeneID" id="61524439"/>
<dbReference type="KEGG" id="rin:ACS15_0048"/>
<dbReference type="OrthoDB" id="5243930at2"/>
<dbReference type="AlphaFoldDB" id="A0A191ZSE0"/>
<protein>
    <submittedName>
        <fullName evidence="1">GYD domain protein</fullName>
    </submittedName>
    <submittedName>
        <fullName evidence="3">GYD domain-containing protein</fullName>
    </submittedName>
    <submittedName>
        <fullName evidence="2">GYD family protein</fullName>
    </submittedName>
</protein>
<sequence length="97" mass="10430">MATFLALLNFTDQGIRTIKDTTKRAAAARELAKAAGIDMRETYWTLGQYDLVVICEGPDDAAMTSFGLALASAGNVRSQTLRAFSADEMNGILSKIP</sequence>
<gene>
    <name evidence="2" type="ORF">A9Y76_00290</name>
    <name evidence="1" type="ORF">ACS15_0048</name>
    <name evidence="3" type="ORF">HGR00_13045</name>
</gene>
<reference evidence="3 6" key="4">
    <citation type="submission" date="2020-04" db="EMBL/GenBank/DDBJ databases">
        <title>Ralstonia insidiosa genome sequencing and assembly.</title>
        <authorList>
            <person name="Martins R.C.R."/>
            <person name="Perdigao-Neto L.V."/>
            <person name="Levin A.S.S."/>
            <person name="Costa S.F."/>
        </authorList>
    </citation>
    <scope>NUCLEOTIDE SEQUENCE [LARGE SCALE GENOMIC DNA]</scope>
    <source>
        <strain evidence="3 6">5047</strain>
    </source>
</reference>
<evidence type="ECO:0000313" key="2">
    <source>
        <dbReference type="EMBL" id="ANJ71016.1"/>
    </source>
</evidence>
<dbReference type="Proteomes" id="UP000575469">
    <property type="component" value="Unassembled WGS sequence"/>
</dbReference>
<evidence type="ECO:0000313" key="4">
    <source>
        <dbReference type="Proteomes" id="UP000077927"/>
    </source>
</evidence>
<evidence type="ECO:0000313" key="1">
    <source>
        <dbReference type="EMBL" id="ANH74345.1"/>
    </source>
</evidence>
<dbReference type="EMBL" id="CP016022">
    <property type="protein sequence ID" value="ANJ71016.1"/>
    <property type="molecule type" value="Genomic_DNA"/>
</dbReference>
<organism evidence="2 5">
    <name type="scientific">Ralstonia insidiosa</name>
    <dbReference type="NCBI Taxonomy" id="190721"/>
    <lineage>
        <taxon>Bacteria</taxon>
        <taxon>Pseudomonadati</taxon>
        <taxon>Pseudomonadota</taxon>
        <taxon>Betaproteobacteria</taxon>
        <taxon>Burkholderiales</taxon>
        <taxon>Burkholderiaceae</taxon>
        <taxon>Ralstonia</taxon>
    </lineage>
</organism>
<dbReference type="RefSeq" id="WP_021196837.1">
    <property type="nucleotide sequence ID" value="NZ_CP012605.1"/>
</dbReference>
<proteinExistence type="predicted"/>
<evidence type="ECO:0000313" key="6">
    <source>
        <dbReference type="Proteomes" id="UP000575469"/>
    </source>
</evidence>
<name>A0A191ZSE0_9RALS</name>
<reference evidence="5" key="3">
    <citation type="submission" date="2016-06" db="EMBL/GenBank/DDBJ databases">
        <authorList>
            <person name="Xu Y."/>
            <person name="Nagy A."/>
            <person name="Yan X."/>
            <person name="Kim S.W."/>
            <person name="Haley B."/>
            <person name="Liu N.T."/>
            <person name="Nou X."/>
        </authorList>
    </citation>
    <scope>NUCLEOTIDE SEQUENCE [LARGE SCALE GENOMIC DNA]</scope>
    <source>
        <strain evidence="5">ATCC 49129</strain>
    </source>
</reference>
<reference evidence="1 4" key="1">
    <citation type="submission" date="2015-09" db="EMBL/GenBank/DDBJ databases">
        <authorList>
            <person name="Xu Y."/>
            <person name="Nagy A."/>
            <person name="Liu N.T."/>
            <person name="Nou X."/>
        </authorList>
    </citation>
    <scope>NUCLEOTIDE SEQUENCE [LARGE SCALE GENOMIC DNA]</scope>
    <source>
        <strain evidence="1 4">FC1138</strain>
    </source>
</reference>
<dbReference type="PATRIC" id="fig|190721.6.peg.49"/>